<sequence>MQTDLYFELNNWLFMVLLSSARLFPAFMLLPYLSNSTLTGLFKFPLAFLLGASLWHAPGIAVYQLSVLEYGALMVKEIVIGLIIALFICLPFWTLHAAGSLIDNQRGATLSSTLNPLSGIDTSELANLFNLIAVVIILEAGGMLTFMQVMQQSYRLWPPLSMTMPGWENVIRFIGELMKHAVRLSAPVISVFLITELFLGLLARYTPQMNAFSMALTVKTLIGFMVLLLYFSPVLPSEVIGLEKIFFPGG</sequence>
<feature type="transmembrane region" description="Helical" evidence="7">
    <location>
        <begin position="46"/>
        <end position="66"/>
    </location>
</feature>
<name>A0A0L7T8C8_9GAMM</name>
<evidence type="ECO:0000256" key="5">
    <source>
        <dbReference type="ARBA" id="ARBA00022989"/>
    </source>
</evidence>
<feature type="transmembrane region" description="Helical" evidence="7">
    <location>
        <begin position="181"/>
        <end position="205"/>
    </location>
</feature>
<accession>A0A0L7T8C8</accession>
<comment type="similarity">
    <text evidence="2 7">Belongs to the FliR/MopE/SpaR family.</text>
</comment>
<protein>
    <submittedName>
        <fullName evidence="8">Type III secretion apparatus SpaR</fullName>
    </submittedName>
</protein>
<evidence type="ECO:0000313" key="11">
    <source>
        <dbReference type="Proteomes" id="UP000037088"/>
    </source>
</evidence>
<feature type="transmembrane region" description="Helical" evidence="7">
    <location>
        <begin position="125"/>
        <end position="146"/>
    </location>
</feature>
<dbReference type="PANTHER" id="PTHR30065">
    <property type="entry name" value="FLAGELLAR BIOSYNTHETIC PROTEIN FLIR"/>
    <property type="match status" value="1"/>
</dbReference>
<dbReference type="Proteomes" id="UP000037088">
    <property type="component" value="Unassembled WGS sequence"/>
</dbReference>
<feature type="transmembrane region" description="Helical" evidence="7">
    <location>
        <begin position="12"/>
        <end position="34"/>
    </location>
</feature>
<evidence type="ECO:0000256" key="6">
    <source>
        <dbReference type="ARBA" id="ARBA00023136"/>
    </source>
</evidence>
<dbReference type="InterPro" id="IPR002010">
    <property type="entry name" value="T3SS_IM_R"/>
</dbReference>
<dbReference type="OrthoDB" id="9807748at2"/>
<dbReference type="GO" id="GO:0006605">
    <property type="term" value="P:protein targeting"/>
    <property type="evidence" value="ECO:0007669"/>
    <property type="project" value="UniProtKB-UniRule"/>
</dbReference>
<feature type="transmembrane region" description="Helical" evidence="7">
    <location>
        <begin position="78"/>
        <end position="102"/>
    </location>
</feature>
<dbReference type="STRING" id="1560201.NG42_05035"/>
<dbReference type="EMBL" id="JRXE01000005">
    <property type="protein sequence ID" value="KOC91642.1"/>
    <property type="molecule type" value="Genomic_DNA"/>
</dbReference>
<dbReference type="PATRIC" id="fig|1560201.3.peg.1084"/>
<keyword evidence="6 7" id="KW-0472">Membrane</keyword>
<proteinExistence type="inferred from homology"/>
<dbReference type="PRINTS" id="PR00953">
    <property type="entry name" value="TYPE3IMRPROT"/>
</dbReference>
<feature type="transmembrane region" description="Helical" evidence="7">
    <location>
        <begin position="211"/>
        <end position="231"/>
    </location>
</feature>
<dbReference type="InterPro" id="IPR006304">
    <property type="entry name" value="T3SS_SpaR/YscT"/>
</dbReference>
<gene>
    <name evidence="8" type="ORF">NG42_05035</name>
    <name evidence="9" type="ORF">NG43_04470</name>
</gene>
<evidence type="ECO:0000313" key="9">
    <source>
        <dbReference type="EMBL" id="KOC94546.1"/>
    </source>
</evidence>
<evidence type="ECO:0000256" key="4">
    <source>
        <dbReference type="ARBA" id="ARBA00022692"/>
    </source>
</evidence>
<keyword evidence="3 7" id="KW-1003">Cell membrane</keyword>
<dbReference type="Proteomes" id="UP000036851">
    <property type="component" value="Unassembled WGS sequence"/>
</dbReference>
<organism evidence="8 11">
    <name type="scientific">Winslowiella iniecta</name>
    <dbReference type="NCBI Taxonomy" id="1560201"/>
    <lineage>
        <taxon>Bacteria</taxon>
        <taxon>Pseudomonadati</taxon>
        <taxon>Pseudomonadota</taxon>
        <taxon>Gammaproteobacteria</taxon>
        <taxon>Enterobacterales</taxon>
        <taxon>Erwiniaceae</taxon>
        <taxon>Winslowiella</taxon>
    </lineage>
</organism>
<evidence type="ECO:0000313" key="10">
    <source>
        <dbReference type="Proteomes" id="UP000036851"/>
    </source>
</evidence>
<evidence type="ECO:0000256" key="1">
    <source>
        <dbReference type="ARBA" id="ARBA00004651"/>
    </source>
</evidence>
<comment type="subcellular location">
    <subcellularLocation>
        <location evidence="1 7">Cell membrane</location>
        <topology evidence="1 7">Multi-pass membrane protein</topology>
    </subcellularLocation>
</comment>
<keyword evidence="4 7" id="KW-0812">Transmembrane</keyword>
<dbReference type="NCBIfam" id="TIGR01401">
    <property type="entry name" value="fliR_like_III"/>
    <property type="match status" value="1"/>
</dbReference>
<evidence type="ECO:0000313" key="8">
    <source>
        <dbReference type="EMBL" id="KOC91642.1"/>
    </source>
</evidence>
<comment type="caution">
    <text evidence="8">The sequence shown here is derived from an EMBL/GenBank/DDBJ whole genome shotgun (WGS) entry which is preliminary data.</text>
</comment>
<dbReference type="GO" id="GO:0005886">
    <property type="term" value="C:plasma membrane"/>
    <property type="evidence" value="ECO:0007669"/>
    <property type="project" value="UniProtKB-SubCell"/>
</dbReference>
<dbReference type="Pfam" id="PF01311">
    <property type="entry name" value="Bac_export_1"/>
    <property type="match status" value="1"/>
</dbReference>
<keyword evidence="11" id="KW-1185">Reference proteome</keyword>
<reference evidence="10 11" key="1">
    <citation type="journal article" date="2015" name="Int. J. Syst. Evol. Microbiol.">
        <title>Erwinia iniecta sp. nov., isolated from Russian wheat aphids (Diuraphis noxia).</title>
        <authorList>
            <person name="Campillo T."/>
            <person name="Luna E."/>
            <person name="Portier P."/>
            <person name="Fischer-Le Saux M."/>
            <person name="Lapitan N."/>
            <person name="Tisserat N.A."/>
            <person name="Leach J.E."/>
        </authorList>
    </citation>
    <scope>NUCLEOTIDE SEQUENCE [LARGE SCALE GENOMIC DNA]</scope>
    <source>
        <strain evidence="8 11">B120</strain>
        <strain evidence="9 10">B149</strain>
    </source>
</reference>
<evidence type="ECO:0000256" key="7">
    <source>
        <dbReference type="RuleBase" id="RU362072"/>
    </source>
</evidence>
<dbReference type="EMBL" id="JRXF01000005">
    <property type="protein sequence ID" value="KOC94546.1"/>
    <property type="molecule type" value="Genomic_DNA"/>
</dbReference>
<evidence type="ECO:0000256" key="2">
    <source>
        <dbReference type="ARBA" id="ARBA00009772"/>
    </source>
</evidence>
<dbReference type="AlphaFoldDB" id="A0A0L7T8C8"/>
<keyword evidence="5 7" id="KW-1133">Transmembrane helix</keyword>
<evidence type="ECO:0000256" key="3">
    <source>
        <dbReference type="ARBA" id="ARBA00022475"/>
    </source>
</evidence>
<dbReference type="PANTHER" id="PTHR30065:SF1">
    <property type="entry name" value="SURFACE PRESENTATION OF ANTIGENS PROTEIN SPAR"/>
    <property type="match status" value="1"/>
</dbReference>